<evidence type="ECO:0000256" key="5">
    <source>
        <dbReference type="ARBA" id="ARBA00022990"/>
    </source>
</evidence>
<feature type="compositionally biased region" description="Polar residues" evidence="10">
    <location>
        <begin position="541"/>
        <end position="558"/>
    </location>
</feature>
<evidence type="ECO:0000256" key="9">
    <source>
        <dbReference type="ARBA" id="ARBA00048940"/>
    </source>
</evidence>
<dbReference type="GO" id="GO:0006355">
    <property type="term" value="P:regulation of DNA-templated transcription"/>
    <property type="evidence" value="ECO:0007669"/>
    <property type="project" value="InterPro"/>
</dbReference>
<feature type="region of interest" description="Disordered" evidence="10">
    <location>
        <begin position="347"/>
        <end position="429"/>
    </location>
</feature>
<keyword evidence="5" id="KW-0007">Acetylation</keyword>
<keyword evidence="3" id="KW-0808">Transferase</keyword>
<evidence type="ECO:0000256" key="10">
    <source>
        <dbReference type="SAM" id="MobiDB-lite"/>
    </source>
</evidence>
<dbReference type="InterPro" id="IPR016849">
    <property type="entry name" value="Rtt109"/>
</dbReference>
<evidence type="ECO:0000256" key="3">
    <source>
        <dbReference type="ARBA" id="ARBA00022679"/>
    </source>
</evidence>
<accession>A0AAN6X6T8</accession>
<feature type="compositionally biased region" description="Polar residues" evidence="10">
    <location>
        <begin position="1"/>
        <end position="10"/>
    </location>
</feature>
<evidence type="ECO:0000313" key="12">
    <source>
        <dbReference type="Proteomes" id="UP001303160"/>
    </source>
</evidence>
<evidence type="ECO:0000256" key="6">
    <source>
        <dbReference type="ARBA" id="ARBA00023015"/>
    </source>
</evidence>
<comment type="catalytic activity">
    <reaction evidence="9">
        <text>L-lysyl-[histone] + acetyl-CoA = N(6)-acetyl-L-lysyl-[histone] + CoA + H(+)</text>
        <dbReference type="Rhea" id="RHEA:21992"/>
        <dbReference type="Rhea" id="RHEA-COMP:9845"/>
        <dbReference type="Rhea" id="RHEA-COMP:11338"/>
        <dbReference type="ChEBI" id="CHEBI:15378"/>
        <dbReference type="ChEBI" id="CHEBI:29969"/>
        <dbReference type="ChEBI" id="CHEBI:57287"/>
        <dbReference type="ChEBI" id="CHEBI:57288"/>
        <dbReference type="ChEBI" id="CHEBI:61930"/>
        <dbReference type="EC" id="2.3.1.48"/>
    </reaction>
    <physiologicalReaction direction="left-to-right" evidence="9">
        <dbReference type="Rhea" id="RHEA:21993"/>
    </physiologicalReaction>
</comment>
<sequence length="576" mass="64244">MSSLPTSSSLKRAFKSATPTPASSDTLRDRLAAVLPQGYKFAVYHLSTPPTKTEALCSAPPDERPDKTFGESHFLAISIDRDHDAPPSLKRASPGAHEAKAAEPRAQVLVFAVEIFIFTTAYSTTLFVGKADSTGYLHLLKLPKGTPSPIREVTTTFLAYLIEHRRRTNTQTIVNLFARAQSQYLFPGSVQNDGKHILDDRGLVKWWCRVLNPLMEGLRREAWGTPKGYLLVPGLEEADTRAFVPRTAASTSNWVIGHALDKTSHYVDEFDWVPPRCLIPRYPDDPKSRFRDELDEEVSKRKQGVWKWASVKNLDQFWEMMSFRQECSSGRLTGFIWLVFDSRKPDDTVPPKAITPASSADTPFSSQHPPSTPPRRRVDILAQTPHSSKGSPLKQHLEHAAPTPPQSNRPKRKEKKKKKRLTGPIISRPPKVKRQLRNYLLDRPTSTKYYYWPPAGRGDKVVSESEYKRDIELLLHLDFSTLDKATGSSRRWVSQAGVGAEGWGASVLGKARAQSNLFGTMSNGSQAITNLTGLVRRKGSSQETEQGQGTVSNGSGPKQVNVLDTGLVRRRKKDGE</sequence>
<dbReference type="AlphaFoldDB" id="A0AAN6X6T8"/>
<dbReference type="SMART" id="SM01250">
    <property type="entry name" value="KAT11"/>
    <property type="match status" value="1"/>
</dbReference>
<evidence type="ECO:0000256" key="2">
    <source>
        <dbReference type="ARBA" id="ARBA00013184"/>
    </source>
</evidence>
<protein>
    <recommendedName>
        <fullName evidence="2">histone acetyltransferase</fullName>
        <ecNumber evidence="2">2.3.1.48</ecNumber>
    </recommendedName>
</protein>
<dbReference type="Proteomes" id="UP001303160">
    <property type="component" value="Unassembled WGS sequence"/>
</dbReference>
<keyword evidence="7" id="KW-0804">Transcription</keyword>
<dbReference type="InterPro" id="IPR013178">
    <property type="entry name" value="Histone_AcTrfase_Rtt109/CBP"/>
</dbReference>
<dbReference type="PROSITE" id="PS51728">
    <property type="entry name" value="RTT109_HAT"/>
    <property type="match status" value="1"/>
</dbReference>
<dbReference type="EC" id="2.3.1.48" evidence="2"/>
<dbReference type="EMBL" id="MU864028">
    <property type="protein sequence ID" value="KAK4195030.1"/>
    <property type="molecule type" value="Genomic_DNA"/>
</dbReference>
<organism evidence="11 12">
    <name type="scientific">Triangularia verruculosa</name>
    <dbReference type="NCBI Taxonomy" id="2587418"/>
    <lineage>
        <taxon>Eukaryota</taxon>
        <taxon>Fungi</taxon>
        <taxon>Dikarya</taxon>
        <taxon>Ascomycota</taxon>
        <taxon>Pezizomycotina</taxon>
        <taxon>Sordariomycetes</taxon>
        <taxon>Sordariomycetidae</taxon>
        <taxon>Sordariales</taxon>
        <taxon>Podosporaceae</taxon>
        <taxon>Triangularia</taxon>
    </lineage>
</organism>
<evidence type="ECO:0000256" key="4">
    <source>
        <dbReference type="ARBA" id="ARBA00022763"/>
    </source>
</evidence>
<reference evidence="11" key="1">
    <citation type="journal article" date="2023" name="Mol. Phylogenet. Evol.">
        <title>Genome-scale phylogeny and comparative genomics of the fungal order Sordariales.</title>
        <authorList>
            <person name="Hensen N."/>
            <person name="Bonometti L."/>
            <person name="Westerberg I."/>
            <person name="Brannstrom I.O."/>
            <person name="Guillou S."/>
            <person name="Cros-Aarteil S."/>
            <person name="Calhoun S."/>
            <person name="Haridas S."/>
            <person name="Kuo A."/>
            <person name="Mondo S."/>
            <person name="Pangilinan J."/>
            <person name="Riley R."/>
            <person name="LaButti K."/>
            <person name="Andreopoulos B."/>
            <person name="Lipzen A."/>
            <person name="Chen C."/>
            <person name="Yan M."/>
            <person name="Daum C."/>
            <person name="Ng V."/>
            <person name="Clum A."/>
            <person name="Steindorff A."/>
            <person name="Ohm R.A."/>
            <person name="Martin F."/>
            <person name="Silar P."/>
            <person name="Natvig D.O."/>
            <person name="Lalanne C."/>
            <person name="Gautier V."/>
            <person name="Ament-Velasquez S.L."/>
            <person name="Kruys A."/>
            <person name="Hutchinson M.I."/>
            <person name="Powell A.J."/>
            <person name="Barry K."/>
            <person name="Miller A.N."/>
            <person name="Grigoriev I.V."/>
            <person name="Debuchy R."/>
            <person name="Gladieux P."/>
            <person name="Hiltunen Thoren M."/>
            <person name="Johannesson H."/>
        </authorList>
    </citation>
    <scope>NUCLEOTIDE SEQUENCE</scope>
    <source>
        <strain evidence="11">CBS 315.58</strain>
    </source>
</reference>
<dbReference type="PANTHER" id="PTHR31571">
    <property type="entry name" value="ALTERED INHERITANCE OF MITOCHONDRIA PROTEIN 6"/>
    <property type="match status" value="1"/>
</dbReference>
<dbReference type="Pfam" id="PF08214">
    <property type="entry name" value="HAT_KAT11"/>
    <property type="match status" value="1"/>
</dbReference>
<evidence type="ECO:0000313" key="11">
    <source>
        <dbReference type="EMBL" id="KAK4195030.1"/>
    </source>
</evidence>
<dbReference type="GO" id="GO:0006974">
    <property type="term" value="P:DNA damage response"/>
    <property type="evidence" value="ECO:0007669"/>
    <property type="project" value="UniProtKB-KW"/>
</dbReference>
<dbReference type="GO" id="GO:0032931">
    <property type="term" value="F:histone H3K56 acetyltransferase activity"/>
    <property type="evidence" value="ECO:0007669"/>
    <property type="project" value="TreeGrafter"/>
</dbReference>
<feature type="compositionally biased region" description="Polar residues" evidence="10">
    <location>
        <begin position="356"/>
        <end position="369"/>
    </location>
</feature>
<gene>
    <name evidence="11" type="ORF">QBC40DRAFT_25286</name>
</gene>
<feature type="compositionally biased region" description="Basic residues" evidence="10">
    <location>
        <begin position="409"/>
        <end position="421"/>
    </location>
</feature>
<proteinExistence type="predicted"/>
<keyword evidence="4" id="KW-0227">DNA damage</keyword>
<dbReference type="GO" id="GO:0005634">
    <property type="term" value="C:nucleus"/>
    <property type="evidence" value="ECO:0007669"/>
    <property type="project" value="UniProtKB-SubCell"/>
</dbReference>
<keyword evidence="12" id="KW-1185">Reference proteome</keyword>
<reference evidence="11" key="2">
    <citation type="submission" date="2023-05" db="EMBL/GenBank/DDBJ databases">
        <authorList>
            <consortium name="Lawrence Berkeley National Laboratory"/>
            <person name="Steindorff A."/>
            <person name="Hensen N."/>
            <person name="Bonometti L."/>
            <person name="Westerberg I."/>
            <person name="Brannstrom I.O."/>
            <person name="Guillou S."/>
            <person name="Cros-Aarteil S."/>
            <person name="Calhoun S."/>
            <person name="Haridas S."/>
            <person name="Kuo A."/>
            <person name="Mondo S."/>
            <person name="Pangilinan J."/>
            <person name="Riley R."/>
            <person name="Labutti K."/>
            <person name="Andreopoulos B."/>
            <person name="Lipzen A."/>
            <person name="Chen C."/>
            <person name="Yanf M."/>
            <person name="Daum C."/>
            <person name="Ng V."/>
            <person name="Clum A."/>
            <person name="Ohm R."/>
            <person name="Martin F."/>
            <person name="Silar P."/>
            <person name="Natvig D."/>
            <person name="Lalanne C."/>
            <person name="Gautier V."/>
            <person name="Ament-Velasquez S.L."/>
            <person name="Kruys A."/>
            <person name="Hutchinson M.I."/>
            <person name="Powell A.J."/>
            <person name="Barry K."/>
            <person name="Miller A.N."/>
            <person name="Grigoriev I.V."/>
            <person name="Debuchy R."/>
            <person name="Gladieux P."/>
            <person name="Thoren M.H."/>
            <person name="Johannesson H."/>
        </authorList>
    </citation>
    <scope>NUCLEOTIDE SEQUENCE</scope>
    <source>
        <strain evidence="11">CBS 315.58</strain>
    </source>
</reference>
<keyword evidence="8" id="KW-0539">Nucleus</keyword>
<feature type="region of interest" description="Disordered" evidence="10">
    <location>
        <begin position="1"/>
        <end position="24"/>
    </location>
</feature>
<comment type="caution">
    <text evidence="11">The sequence shown here is derived from an EMBL/GenBank/DDBJ whole genome shotgun (WGS) entry which is preliminary data.</text>
</comment>
<dbReference type="PANTHER" id="PTHR31571:SF2">
    <property type="entry name" value="HISTONE ACETYLTRANSFERASE RTT109"/>
    <property type="match status" value="1"/>
</dbReference>
<comment type="subcellular location">
    <subcellularLocation>
        <location evidence="1">Nucleus</location>
    </subcellularLocation>
</comment>
<evidence type="ECO:0000256" key="8">
    <source>
        <dbReference type="ARBA" id="ARBA00023242"/>
    </source>
</evidence>
<evidence type="ECO:0000256" key="7">
    <source>
        <dbReference type="ARBA" id="ARBA00023163"/>
    </source>
</evidence>
<name>A0AAN6X6T8_9PEZI</name>
<evidence type="ECO:0000256" key="1">
    <source>
        <dbReference type="ARBA" id="ARBA00004123"/>
    </source>
</evidence>
<keyword evidence="6" id="KW-0805">Transcription regulation</keyword>
<dbReference type="InterPro" id="IPR051236">
    <property type="entry name" value="HAT_RTT109-like"/>
</dbReference>
<feature type="region of interest" description="Disordered" evidence="10">
    <location>
        <begin position="537"/>
        <end position="576"/>
    </location>
</feature>